<dbReference type="eggNOG" id="ENOG5032XVS">
    <property type="taxonomic scope" value="Bacteria"/>
</dbReference>
<gene>
    <name evidence="2" type="ORF">ABENE_14410</name>
</gene>
<proteinExistence type="predicted"/>
<keyword evidence="1" id="KW-1133">Transmembrane helix</keyword>
<protein>
    <submittedName>
        <fullName evidence="2">Uncharacterized protein</fullName>
    </submittedName>
</protein>
<evidence type="ECO:0000256" key="1">
    <source>
        <dbReference type="SAM" id="Phobius"/>
    </source>
</evidence>
<dbReference type="EMBL" id="AWGB01000031">
    <property type="protein sequence ID" value="ESQ89163.1"/>
    <property type="molecule type" value="Genomic_DNA"/>
</dbReference>
<dbReference type="PATRIC" id="fig|1121022.4.peg.2930"/>
<keyword evidence="1" id="KW-0472">Membrane</keyword>
<dbReference type="STRING" id="1121022.GCA_000376105_00728"/>
<evidence type="ECO:0000313" key="2">
    <source>
        <dbReference type="EMBL" id="ESQ89163.1"/>
    </source>
</evidence>
<organism evidence="2 3">
    <name type="scientific">Asticcacaulis benevestitus DSM 16100 = ATCC BAA-896</name>
    <dbReference type="NCBI Taxonomy" id="1121022"/>
    <lineage>
        <taxon>Bacteria</taxon>
        <taxon>Pseudomonadati</taxon>
        <taxon>Pseudomonadota</taxon>
        <taxon>Alphaproteobacteria</taxon>
        <taxon>Caulobacterales</taxon>
        <taxon>Caulobacteraceae</taxon>
        <taxon>Asticcacaulis</taxon>
    </lineage>
</organism>
<feature type="transmembrane region" description="Helical" evidence="1">
    <location>
        <begin position="119"/>
        <end position="136"/>
    </location>
</feature>
<dbReference type="AlphaFoldDB" id="V4RCP4"/>
<evidence type="ECO:0000313" key="3">
    <source>
        <dbReference type="Proteomes" id="UP000017837"/>
    </source>
</evidence>
<keyword evidence="1" id="KW-0812">Transmembrane</keyword>
<feature type="transmembrane region" description="Helical" evidence="1">
    <location>
        <begin position="51"/>
        <end position="73"/>
    </location>
</feature>
<dbReference type="Proteomes" id="UP000017837">
    <property type="component" value="Unassembled WGS sequence"/>
</dbReference>
<feature type="transmembrane region" description="Helical" evidence="1">
    <location>
        <begin position="22"/>
        <end position="45"/>
    </location>
</feature>
<accession>V4RCP4</accession>
<sequence length="141" mass="15379">MLGMPHNLTTVGVGMPKAQGRYIFRTLLFMSVYVALNVAAILGAFDRLDPLGMWLVAASVAVPVALQIWAALAQIKESDEFIRMMLMKQFLIAAGAAISLSSAWGFAESYAHAPHAPGWLVYLLYNACYGLTAPFIRSTRL</sequence>
<name>V4RCP4_9CAUL</name>
<comment type="caution">
    <text evidence="2">The sequence shown here is derived from an EMBL/GenBank/DDBJ whole genome shotgun (WGS) entry which is preliminary data.</text>
</comment>
<reference evidence="2 3" key="1">
    <citation type="journal article" date="2014" name="Nature">
        <title>Sequential evolution of bacterial morphology by co-option of a developmental regulator.</title>
        <authorList>
            <person name="Jiang C."/>
            <person name="Brown P.J."/>
            <person name="Ducret A."/>
            <person name="Brun Y.V."/>
        </authorList>
    </citation>
    <scope>NUCLEOTIDE SEQUENCE [LARGE SCALE GENOMIC DNA]</scope>
    <source>
        <strain evidence="2 3">DSM 16100</strain>
    </source>
</reference>
<keyword evidence="3" id="KW-1185">Reference proteome</keyword>
<feature type="transmembrane region" description="Helical" evidence="1">
    <location>
        <begin position="85"/>
        <end position="107"/>
    </location>
</feature>